<dbReference type="RefSeq" id="XP_062781446.1">
    <property type="nucleotide sequence ID" value="XM_062925395.1"/>
</dbReference>
<evidence type="ECO:0000313" key="1">
    <source>
        <dbReference type="EMBL" id="WQF84222.1"/>
    </source>
</evidence>
<accession>A0AAX4ILG9</accession>
<dbReference type="GeneID" id="87945739"/>
<evidence type="ECO:0000313" key="2">
    <source>
        <dbReference type="Proteomes" id="UP001322277"/>
    </source>
</evidence>
<sequence>MNRPRTSGTMTPPVSLASIDNEIDPKVFLARYDDWPLKNVILKRITDGFLTTFQLQ</sequence>
<name>A0AAX4ILG9_9PEZI</name>
<proteinExistence type="predicted"/>
<dbReference type="EMBL" id="CP137310">
    <property type="protein sequence ID" value="WQF84222.1"/>
    <property type="molecule type" value="Genomic_DNA"/>
</dbReference>
<organism evidence="1 2">
    <name type="scientific">Colletotrichum destructivum</name>
    <dbReference type="NCBI Taxonomy" id="34406"/>
    <lineage>
        <taxon>Eukaryota</taxon>
        <taxon>Fungi</taxon>
        <taxon>Dikarya</taxon>
        <taxon>Ascomycota</taxon>
        <taxon>Pezizomycotina</taxon>
        <taxon>Sordariomycetes</taxon>
        <taxon>Hypocreomycetidae</taxon>
        <taxon>Glomerellales</taxon>
        <taxon>Glomerellaceae</taxon>
        <taxon>Colletotrichum</taxon>
        <taxon>Colletotrichum destructivum species complex</taxon>
    </lineage>
</organism>
<keyword evidence="2" id="KW-1185">Reference proteome</keyword>
<gene>
    <name evidence="1" type="ORF">CDEST_09236</name>
</gene>
<dbReference type="KEGG" id="cdet:87945739"/>
<dbReference type="Proteomes" id="UP001322277">
    <property type="component" value="Chromosome 6"/>
</dbReference>
<dbReference type="AlphaFoldDB" id="A0AAX4ILG9"/>
<protein>
    <submittedName>
        <fullName evidence="1">Uncharacterized protein</fullName>
    </submittedName>
</protein>
<reference evidence="2" key="1">
    <citation type="journal article" date="2023" name="bioRxiv">
        <title>Complete genome of the Medicago anthracnose fungus, Colletotrichum destructivum, reveals a mini-chromosome-like region within a core chromosome.</title>
        <authorList>
            <person name="Lapalu N."/>
            <person name="Simon A."/>
            <person name="Lu A."/>
            <person name="Plaumann P.-L."/>
            <person name="Amselem J."/>
            <person name="Pigne S."/>
            <person name="Auger A."/>
            <person name="Koch C."/>
            <person name="Dallery J.-F."/>
            <person name="O'Connell R.J."/>
        </authorList>
    </citation>
    <scope>NUCLEOTIDE SEQUENCE [LARGE SCALE GENOMIC DNA]</scope>
    <source>
        <strain evidence="2">CBS 520.97</strain>
    </source>
</reference>